<dbReference type="Proteomes" id="UP000490939">
    <property type="component" value="Unassembled WGS sequence"/>
</dbReference>
<feature type="region of interest" description="Disordered" evidence="1">
    <location>
        <begin position="113"/>
        <end position="135"/>
    </location>
</feature>
<evidence type="ECO:0000313" key="5">
    <source>
        <dbReference type="Proteomes" id="UP000490939"/>
    </source>
</evidence>
<keyword evidence="5" id="KW-1185">Reference proteome</keyword>
<protein>
    <submittedName>
        <fullName evidence="2">Uncharacterized protein</fullName>
    </submittedName>
</protein>
<evidence type="ECO:0000313" key="4">
    <source>
        <dbReference type="Proteomes" id="UP000447873"/>
    </source>
</evidence>
<comment type="caution">
    <text evidence="2">The sequence shown here is derived from an EMBL/GenBank/DDBJ whole genome shotgun (WGS) entry which is preliminary data.</text>
</comment>
<evidence type="ECO:0000256" key="1">
    <source>
        <dbReference type="SAM" id="MobiDB-lite"/>
    </source>
</evidence>
<dbReference type="OrthoDB" id="3926113at2759"/>
<gene>
    <name evidence="2" type="ORF">EG327_006885</name>
    <name evidence="3" type="ORF">EG328_003033</name>
</gene>
<reference evidence="2 5" key="1">
    <citation type="submission" date="2019-07" db="EMBL/GenBank/DDBJ databases">
        <title>Venturia inaequalis Genome Resource.</title>
        <authorList>
            <person name="Lichtner F.J."/>
        </authorList>
    </citation>
    <scope>NUCLEOTIDE SEQUENCE [LARGE SCALE GENOMIC DNA]</scope>
    <source>
        <strain evidence="3 4">120213</strain>
        <strain evidence="2 5">DMI_063113</strain>
    </source>
</reference>
<evidence type="ECO:0000313" key="2">
    <source>
        <dbReference type="EMBL" id="KAE9979838.1"/>
    </source>
</evidence>
<proteinExistence type="predicted"/>
<evidence type="ECO:0000313" key="3">
    <source>
        <dbReference type="EMBL" id="KAE9987310.1"/>
    </source>
</evidence>
<dbReference type="Proteomes" id="UP000447873">
    <property type="component" value="Unassembled WGS sequence"/>
</dbReference>
<dbReference type="AlphaFoldDB" id="A0A8H3Z1L2"/>
<organism evidence="2 5">
    <name type="scientific">Venturia inaequalis</name>
    <name type="common">Apple scab fungus</name>
    <dbReference type="NCBI Taxonomy" id="5025"/>
    <lineage>
        <taxon>Eukaryota</taxon>
        <taxon>Fungi</taxon>
        <taxon>Dikarya</taxon>
        <taxon>Ascomycota</taxon>
        <taxon>Pezizomycotina</taxon>
        <taxon>Dothideomycetes</taxon>
        <taxon>Pleosporomycetidae</taxon>
        <taxon>Venturiales</taxon>
        <taxon>Venturiaceae</taxon>
        <taxon>Venturia</taxon>
    </lineage>
</organism>
<dbReference type="EMBL" id="WNWR01000403">
    <property type="protein sequence ID" value="KAE9979838.1"/>
    <property type="molecule type" value="Genomic_DNA"/>
</dbReference>
<feature type="compositionally biased region" description="Acidic residues" evidence="1">
    <location>
        <begin position="115"/>
        <end position="135"/>
    </location>
</feature>
<sequence length="135" mass="15400">MSTPQEISALQHKWEQLSEWGAQNPEEWSKREVENNEMLLEGIEAELTLRTALPNWSLNPQNITRIQSLEETAQTVRNRIAWCKGEYEYDGGERIDVEAEERDESLLILEAETQGLDEEGEEHLEGEGDVDMGGA</sequence>
<name>A0A8H3Z1L2_VENIN</name>
<accession>A0A8H3Z1L2</accession>
<dbReference type="EMBL" id="WNWS01000019">
    <property type="protein sequence ID" value="KAE9987310.1"/>
    <property type="molecule type" value="Genomic_DNA"/>
</dbReference>